<dbReference type="AlphaFoldDB" id="R4YS88"/>
<evidence type="ECO:0000256" key="2">
    <source>
        <dbReference type="ARBA" id="ARBA00002632"/>
    </source>
</evidence>
<dbReference type="KEGG" id="oai:OLEAN_C19570"/>
<reference evidence="17 18" key="1">
    <citation type="journal article" date="2013" name="Nat. Commun.">
        <title>Genome sequence and functional genomic analysis of the oil-degrading bacterium Oleispira antarctica.</title>
        <authorList>
            <person name="Kube M."/>
            <person name="Chernikova T.N."/>
            <person name="Al-Ramahi Y."/>
            <person name="Beloqui A."/>
            <person name="Lopez-Cortez N."/>
            <person name="Guazzaroni M.E."/>
            <person name="Heipieper H.J."/>
            <person name="Klages S."/>
            <person name="Kotsyurbenko O.R."/>
            <person name="Langer I."/>
            <person name="Nechitaylo T.Y."/>
            <person name="Lunsdorf H."/>
            <person name="Fernandez M."/>
            <person name="Juarez S."/>
            <person name="Ciordia S."/>
            <person name="Singer A."/>
            <person name="Kagan O."/>
            <person name="Egorova O."/>
            <person name="Petit P.A."/>
            <person name="Stogios P."/>
            <person name="Kim Y."/>
            <person name="Tchigvintsev A."/>
            <person name="Flick R."/>
            <person name="Denaro R."/>
            <person name="Genovese M."/>
            <person name="Albar J.P."/>
            <person name="Reva O.N."/>
            <person name="Martinez-Gomariz M."/>
            <person name="Tran H."/>
            <person name="Ferrer M."/>
            <person name="Savchenko A."/>
            <person name="Yakunin A.F."/>
            <person name="Yakimov M.M."/>
            <person name="Golyshina O.V."/>
            <person name="Reinhardt R."/>
            <person name="Golyshin P.N."/>
        </authorList>
    </citation>
    <scope>NUCLEOTIDE SEQUENCE [LARGE SCALE GENOMIC DNA]</scope>
</reference>
<evidence type="ECO:0000256" key="8">
    <source>
        <dbReference type="ARBA" id="ARBA00022741"/>
    </source>
</evidence>
<feature type="binding site" evidence="14">
    <location>
        <begin position="37"/>
        <end position="44"/>
    </location>
    <ligand>
        <name>ATP</name>
        <dbReference type="ChEBI" id="CHEBI:30616"/>
    </ligand>
</feature>
<evidence type="ECO:0000256" key="6">
    <source>
        <dbReference type="ARBA" id="ARBA00018163"/>
    </source>
</evidence>
<evidence type="ECO:0000256" key="15">
    <source>
        <dbReference type="RuleBase" id="RU004347"/>
    </source>
</evidence>
<dbReference type="CDD" id="cd02027">
    <property type="entry name" value="APSK"/>
    <property type="match status" value="1"/>
</dbReference>
<dbReference type="InterPro" id="IPR059117">
    <property type="entry name" value="APS_kinase_dom"/>
</dbReference>
<protein>
    <recommendedName>
        <fullName evidence="6 14">Adenylyl-sulfate kinase</fullName>
        <ecNumber evidence="5 14">2.7.1.25</ecNumber>
    </recommendedName>
    <alternativeName>
        <fullName evidence="12 14">APS kinase</fullName>
    </alternativeName>
    <alternativeName>
        <fullName evidence="13 14">ATP adenosine-5'-phosphosulfate 3'-phosphotransferase</fullName>
    </alternativeName>
    <alternativeName>
        <fullName evidence="11 14">Adenosine-5'-phosphosulfate kinase</fullName>
    </alternativeName>
</protein>
<dbReference type="SUPFAM" id="SSF52540">
    <property type="entry name" value="P-loop containing nucleoside triphosphate hydrolases"/>
    <property type="match status" value="1"/>
</dbReference>
<proteinExistence type="inferred from homology"/>
<dbReference type="HAMAP" id="MF_00065">
    <property type="entry name" value="Adenylyl_sulf_kinase"/>
    <property type="match status" value="1"/>
</dbReference>
<keyword evidence="14" id="KW-0597">Phosphoprotein</keyword>
<comment type="catalytic activity">
    <reaction evidence="1 14 15">
        <text>adenosine 5'-phosphosulfate + ATP = 3'-phosphoadenylyl sulfate + ADP + H(+)</text>
        <dbReference type="Rhea" id="RHEA:24152"/>
        <dbReference type="ChEBI" id="CHEBI:15378"/>
        <dbReference type="ChEBI" id="CHEBI:30616"/>
        <dbReference type="ChEBI" id="CHEBI:58243"/>
        <dbReference type="ChEBI" id="CHEBI:58339"/>
        <dbReference type="ChEBI" id="CHEBI:456216"/>
        <dbReference type="EC" id="2.7.1.25"/>
    </reaction>
</comment>
<evidence type="ECO:0000256" key="3">
    <source>
        <dbReference type="ARBA" id="ARBA00004806"/>
    </source>
</evidence>
<feature type="domain" description="APS kinase" evidence="16">
    <location>
        <begin position="29"/>
        <end position="179"/>
    </location>
</feature>
<evidence type="ECO:0000256" key="12">
    <source>
        <dbReference type="ARBA" id="ARBA00031393"/>
    </source>
</evidence>
<dbReference type="STRING" id="698738.OLEAN_C19570"/>
<feature type="active site" description="Phosphoserine intermediate" evidence="14">
    <location>
        <position position="111"/>
    </location>
</feature>
<dbReference type="Pfam" id="PF01583">
    <property type="entry name" value="APS_kinase"/>
    <property type="match status" value="1"/>
</dbReference>
<keyword evidence="10 14" id="KW-0067">ATP-binding</keyword>
<dbReference type="Proteomes" id="UP000032749">
    <property type="component" value="Chromosome"/>
</dbReference>
<evidence type="ECO:0000256" key="11">
    <source>
        <dbReference type="ARBA" id="ARBA00029724"/>
    </source>
</evidence>
<keyword evidence="9 14" id="KW-0418">Kinase</keyword>
<dbReference type="InterPro" id="IPR002891">
    <property type="entry name" value="APS"/>
</dbReference>
<dbReference type="GO" id="GO:0005524">
    <property type="term" value="F:ATP binding"/>
    <property type="evidence" value="ECO:0007669"/>
    <property type="project" value="UniProtKB-UniRule"/>
</dbReference>
<comment type="pathway">
    <text evidence="3 14 15">Sulfur metabolism; hydrogen sulfide biosynthesis; sulfite from sulfate: step 2/3.</text>
</comment>
<dbReference type="HOGENOM" id="CLU_046932_1_0_6"/>
<dbReference type="GO" id="GO:0070814">
    <property type="term" value="P:hydrogen sulfide biosynthetic process"/>
    <property type="evidence" value="ECO:0007669"/>
    <property type="project" value="UniProtKB-UniRule"/>
</dbReference>
<dbReference type="FunFam" id="3.40.50.300:FF:000212">
    <property type="entry name" value="Adenylyl-sulfate kinase"/>
    <property type="match status" value="1"/>
</dbReference>
<comment type="similarity">
    <text evidence="4 14 15">Belongs to the APS kinase family.</text>
</comment>
<evidence type="ECO:0000256" key="4">
    <source>
        <dbReference type="ARBA" id="ARBA00007008"/>
    </source>
</evidence>
<evidence type="ECO:0000256" key="14">
    <source>
        <dbReference type="HAMAP-Rule" id="MF_00065"/>
    </source>
</evidence>
<dbReference type="UniPathway" id="UPA00140">
    <property type="reaction ID" value="UER00205"/>
</dbReference>
<dbReference type="GO" id="GO:0004020">
    <property type="term" value="F:adenylylsulfate kinase activity"/>
    <property type="evidence" value="ECO:0007669"/>
    <property type="project" value="UniProtKB-UniRule"/>
</dbReference>
<dbReference type="PATRIC" id="fig|698738.3.peg.2026"/>
<dbReference type="Gene3D" id="3.40.50.300">
    <property type="entry name" value="P-loop containing nucleotide triphosphate hydrolases"/>
    <property type="match status" value="1"/>
</dbReference>
<dbReference type="PANTHER" id="PTHR11055:SF63">
    <property type="entry name" value="ADENYLYL-SULFATE KINASE 1, CHLOROPLASTIC"/>
    <property type="match status" value="1"/>
</dbReference>
<dbReference type="PANTHER" id="PTHR11055">
    <property type="entry name" value="BIFUNCTIONAL 3'-PHOSPHOADENOSINE 5'-PHOSPHOSULFATE SYNTHASE"/>
    <property type="match status" value="1"/>
</dbReference>
<dbReference type="GO" id="GO:0000103">
    <property type="term" value="P:sulfate assimilation"/>
    <property type="evidence" value="ECO:0007669"/>
    <property type="project" value="UniProtKB-UniRule"/>
</dbReference>
<evidence type="ECO:0000313" key="17">
    <source>
        <dbReference type="EMBL" id="CCK76133.1"/>
    </source>
</evidence>
<evidence type="ECO:0000256" key="5">
    <source>
        <dbReference type="ARBA" id="ARBA00012121"/>
    </source>
</evidence>
<evidence type="ECO:0000256" key="7">
    <source>
        <dbReference type="ARBA" id="ARBA00022679"/>
    </source>
</evidence>
<keyword evidence="7 14" id="KW-0808">Transferase</keyword>
<evidence type="ECO:0000313" key="18">
    <source>
        <dbReference type="Proteomes" id="UP000032749"/>
    </source>
</evidence>
<dbReference type="NCBIfam" id="NF003013">
    <property type="entry name" value="PRK03846.1"/>
    <property type="match status" value="1"/>
</dbReference>
<sequence>MGMDRMKENVVWHEHPVDKSIRSFMKKQRPCLLWFTGLSGSGKSTIAGAVESKLAERLQHTYLMDGDNVRHGLCGDLAFSEEDRNENIRRVGEVANLMVDSGLIVLTAFISPFKVNREVVRGMLKEGEFIEVFIDTPISECEKRDPKGLYKKARAGEIKDFTGIDSPYEAPENAEIVIKNIDVSIDDAANEVIEYLDTRGYLKPQQEDSNAEIA</sequence>
<dbReference type="NCBIfam" id="TIGR00455">
    <property type="entry name" value="apsK"/>
    <property type="match status" value="1"/>
</dbReference>
<keyword evidence="18" id="KW-1185">Reference proteome</keyword>
<evidence type="ECO:0000256" key="13">
    <source>
        <dbReference type="ARBA" id="ARBA00031464"/>
    </source>
</evidence>
<dbReference type="EC" id="2.7.1.25" evidence="5 14"/>
<evidence type="ECO:0000256" key="10">
    <source>
        <dbReference type="ARBA" id="ARBA00022840"/>
    </source>
</evidence>
<evidence type="ECO:0000259" key="16">
    <source>
        <dbReference type="Pfam" id="PF01583"/>
    </source>
</evidence>
<keyword evidence="8 14" id="KW-0547">Nucleotide-binding</keyword>
<evidence type="ECO:0000256" key="1">
    <source>
        <dbReference type="ARBA" id="ARBA00001823"/>
    </source>
</evidence>
<accession>R4YS88</accession>
<organism evidence="17 18">
    <name type="scientific">Oleispira antarctica RB-8</name>
    <dbReference type="NCBI Taxonomy" id="698738"/>
    <lineage>
        <taxon>Bacteria</taxon>
        <taxon>Pseudomonadati</taxon>
        <taxon>Pseudomonadota</taxon>
        <taxon>Gammaproteobacteria</taxon>
        <taxon>Oceanospirillales</taxon>
        <taxon>Oceanospirillaceae</taxon>
        <taxon>Oleispira</taxon>
    </lineage>
</organism>
<gene>
    <name evidence="14 17" type="primary">cysC</name>
    <name evidence="17" type="ORF">OLEAN_C19570</name>
</gene>
<dbReference type="EMBL" id="FO203512">
    <property type="protein sequence ID" value="CCK76133.1"/>
    <property type="molecule type" value="Genomic_DNA"/>
</dbReference>
<dbReference type="InterPro" id="IPR027417">
    <property type="entry name" value="P-loop_NTPase"/>
</dbReference>
<evidence type="ECO:0000256" key="9">
    <source>
        <dbReference type="ARBA" id="ARBA00022777"/>
    </source>
</evidence>
<name>R4YS88_OLEAN</name>
<comment type="function">
    <text evidence="2 14 15">Catalyzes the synthesis of activated sulfate.</text>
</comment>